<dbReference type="InterPro" id="IPR003675">
    <property type="entry name" value="Rce1/LyrA-like_dom"/>
</dbReference>
<accession>A0A4Z0LZR7</accession>
<dbReference type="InterPro" id="IPR026392">
    <property type="entry name" value="Exo/Archaeosortase_dom"/>
</dbReference>
<dbReference type="EC" id="3.4.22.-" evidence="10"/>
<sequence>MPTVSSPLLTPHRAEAAGYVGLCVALLSLVAEVLYISFTYDAWSAQGQSADGLVPAMFSLMGWAAKYAVVVAFILLFVYRQHLAAAGRAIAGGLQPARFALFFAAHLAAYACLLAMTALVFPPGDARAGVPGLYYAGWLAAALATGGLWCLVVVRWSQLVDFLAGQWRVLLLALLAAAVVVVFSLASQRGWDLLSGATFSLAASLLHLVNPDLLFLYPEKKLIGLGDFIAEVGPPCSGLEGIGLVTVFVGLYLYLERDSLRFPRALALFPLGAAVIWLLNGVRIAALVAIGHYWSPQVAIGGFHSQAGWITFILVSLGVLWLANNLRFFHRAPRAVAAPLNLPVATLLPLIALLAVTLLDSALVAQFNTWYPLRVLVVAGVLAWVWRPLALFPYRPNPLLLPVAVLVAVLWVALLGSDAQADAAFQSSLDALGPWGGWWLALRIVGTVVTVPIAEELAFRAYLLCRLSGEEVSVRGAVRFSWVAVVVSSLAFGFLHSAWLAGTLAGLCYALLRLRTRHVGDAILCHALTNGLLVVFALATGSWSLL</sequence>
<dbReference type="Pfam" id="PF09721">
    <property type="entry name" value="Exosortase_EpsH"/>
    <property type="match status" value="1"/>
</dbReference>
<feature type="transmembrane region" description="Helical" evidence="8">
    <location>
        <begin position="399"/>
        <end position="417"/>
    </location>
</feature>
<evidence type="ECO:0000256" key="6">
    <source>
        <dbReference type="ARBA" id="ARBA00022989"/>
    </source>
</evidence>
<dbReference type="NCBIfam" id="TIGR03008">
    <property type="entry name" value="pepcterm_CAAX"/>
    <property type="match status" value="1"/>
</dbReference>
<feature type="transmembrane region" description="Helical" evidence="8">
    <location>
        <begin position="267"/>
        <end position="294"/>
    </location>
</feature>
<evidence type="ECO:0000256" key="8">
    <source>
        <dbReference type="SAM" id="Phobius"/>
    </source>
</evidence>
<dbReference type="GO" id="GO:0080120">
    <property type="term" value="P:CAAX-box protein maturation"/>
    <property type="evidence" value="ECO:0007669"/>
    <property type="project" value="UniProtKB-ARBA"/>
</dbReference>
<dbReference type="GO" id="GO:0005886">
    <property type="term" value="C:plasma membrane"/>
    <property type="evidence" value="ECO:0007669"/>
    <property type="project" value="UniProtKB-SubCell"/>
</dbReference>
<keyword evidence="4 8" id="KW-0812">Transmembrane</keyword>
<evidence type="ECO:0000313" key="11">
    <source>
        <dbReference type="Proteomes" id="UP000298050"/>
    </source>
</evidence>
<dbReference type="InterPro" id="IPR026420">
    <property type="entry name" value="Exo_VPEID"/>
</dbReference>
<feature type="transmembrane region" description="Helical" evidence="8">
    <location>
        <begin position="335"/>
        <end position="359"/>
    </location>
</feature>
<reference evidence="10 11" key="1">
    <citation type="submission" date="2019-04" db="EMBL/GenBank/DDBJ databases">
        <title>Taxonomy of novel Haliea sp. from mangrove soil of West Coast of India.</title>
        <authorList>
            <person name="Verma A."/>
            <person name="Kumar P."/>
            <person name="Krishnamurthi S."/>
        </authorList>
    </citation>
    <scope>NUCLEOTIDE SEQUENCE [LARGE SCALE GENOMIC DNA]</scope>
    <source>
        <strain evidence="10 11">SAOS-164</strain>
    </source>
</reference>
<feature type="transmembrane region" description="Helical" evidence="8">
    <location>
        <begin position="99"/>
        <end position="121"/>
    </location>
</feature>
<feature type="transmembrane region" description="Helical" evidence="8">
    <location>
        <begin position="52"/>
        <end position="79"/>
    </location>
</feature>
<feature type="transmembrane region" description="Helical" evidence="8">
    <location>
        <begin position="306"/>
        <end position="323"/>
    </location>
</feature>
<name>A0A4Z0LZR7_9GAMM</name>
<comment type="caution">
    <text evidence="10">The sequence shown here is derived from an EMBL/GenBank/DDBJ whole genome shotgun (WGS) entry which is preliminary data.</text>
</comment>
<dbReference type="GO" id="GO:0004175">
    <property type="term" value="F:endopeptidase activity"/>
    <property type="evidence" value="ECO:0007669"/>
    <property type="project" value="UniProtKB-ARBA"/>
</dbReference>
<comment type="subcellular location">
    <subcellularLocation>
        <location evidence="1">Cell membrane</location>
        <topology evidence="1">Multi-pass membrane protein</topology>
    </subcellularLocation>
</comment>
<organism evidence="10 11">
    <name type="scientific">Mangrovimicrobium sediminis</name>
    <dbReference type="NCBI Taxonomy" id="2562682"/>
    <lineage>
        <taxon>Bacteria</taxon>
        <taxon>Pseudomonadati</taxon>
        <taxon>Pseudomonadota</taxon>
        <taxon>Gammaproteobacteria</taxon>
        <taxon>Cellvibrionales</taxon>
        <taxon>Halieaceae</taxon>
        <taxon>Mangrovimicrobium</taxon>
    </lineage>
</organism>
<evidence type="ECO:0000256" key="5">
    <source>
        <dbReference type="ARBA" id="ARBA00022801"/>
    </source>
</evidence>
<dbReference type="InterPro" id="IPR019127">
    <property type="entry name" value="Exosortase"/>
</dbReference>
<keyword evidence="3 10" id="KW-0645">Protease</keyword>
<dbReference type="EMBL" id="SRLE01000009">
    <property type="protein sequence ID" value="TGD72545.1"/>
    <property type="molecule type" value="Genomic_DNA"/>
</dbReference>
<feature type="transmembrane region" description="Helical" evidence="8">
    <location>
        <begin position="371"/>
        <end position="392"/>
    </location>
</feature>
<dbReference type="NCBIfam" id="TIGR04162">
    <property type="entry name" value="exo_VPEID"/>
    <property type="match status" value="1"/>
</dbReference>
<protein>
    <submittedName>
        <fullName evidence="10">Exosortase E/protease, VPEID-CTERM system</fullName>
        <ecNumber evidence="10">3.4.22.-</ecNumber>
    </submittedName>
</protein>
<dbReference type="Proteomes" id="UP000298050">
    <property type="component" value="Unassembled WGS sequence"/>
</dbReference>
<feature type="transmembrane region" description="Helical" evidence="8">
    <location>
        <begin position="437"/>
        <end position="459"/>
    </location>
</feature>
<keyword evidence="2" id="KW-1003">Cell membrane</keyword>
<evidence type="ECO:0000256" key="1">
    <source>
        <dbReference type="ARBA" id="ARBA00004651"/>
    </source>
</evidence>
<dbReference type="NCBIfam" id="TIGR04178">
    <property type="entry name" value="exo_archaeo"/>
    <property type="match status" value="1"/>
</dbReference>
<dbReference type="GO" id="GO:0006508">
    <property type="term" value="P:proteolysis"/>
    <property type="evidence" value="ECO:0007669"/>
    <property type="project" value="UniProtKB-KW"/>
</dbReference>
<dbReference type="Pfam" id="PF02517">
    <property type="entry name" value="Rce1-like"/>
    <property type="match status" value="1"/>
</dbReference>
<proteinExistence type="predicted"/>
<evidence type="ECO:0000256" key="2">
    <source>
        <dbReference type="ARBA" id="ARBA00022475"/>
    </source>
</evidence>
<evidence type="ECO:0000313" key="10">
    <source>
        <dbReference type="EMBL" id="TGD72545.1"/>
    </source>
</evidence>
<evidence type="ECO:0000256" key="3">
    <source>
        <dbReference type="ARBA" id="ARBA00022670"/>
    </source>
</evidence>
<dbReference type="RefSeq" id="WP_135444760.1">
    <property type="nucleotide sequence ID" value="NZ_SRLE01000009.1"/>
</dbReference>
<evidence type="ECO:0000256" key="4">
    <source>
        <dbReference type="ARBA" id="ARBA00022692"/>
    </source>
</evidence>
<evidence type="ECO:0000256" key="7">
    <source>
        <dbReference type="ARBA" id="ARBA00023136"/>
    </source>
</evidence>
<dbReference type="AlphaFoldDB" id="A0A4Z0LZR7"/>
<dbReference type="OrthoDB" id="9787923at2"/>
<feature type="transmembrane region" description="Helical" evidence="8">
    <location>
        <begin position="518"/>
        <end position="539"/>
    </location>
</feature>
<keyword evidence="11" id="KW-1185">Reference proteome</keyword>
<feature type="transmembrane region" description="Helical" evidence="8">
    <location>
        <begin position="480"/>
        <end position="512"/>
    </location>
</feature>
<keyword evidence="7 8" id="KW-0472">Membrane</keyword>
<dbReference type="InterPro" id="IPR014346">
    <property type="entry name" value="Prenyl_protease-related"/>
</dbReference>
<feature type="transmembrane region" description="Helical" evidence="8">
    <location>
        <begin position="16"/>
        <end position="40"/>
    </location>
</feature>
<evidence type="ECO:0000259" key="9">
    <source>
        <dbReference type="Pfam" id="PF02517"/>
    </source>
</evidence>
<feature type="transmembrane region" description="Helical" evidence="8">
    <location>
        <begin position="166"/>
        <end position="186"/>
    </location>
</feature>
<feature type="transmembrane region" description="Helical" evidence="8">
    <location>
        <begin position="133"/>
        <end position="154"/>
    </location>
</feature>
<gene>
    <name evidence="10" type="primary">xrtE</name>
    <name evidence="10" type="ORF">E4634_13535</name>
</gene>
<feature type="domain" description="CAAX prenyl protease 2/Lysostaphin resistance protein A-like" evidence="9">
    <location>
        <begin position="438"/>
        <end position="531"/>
    </location>
</feature>
<keyword evidence="5 10" id="KW-0378">Hydrolase</keyword>
<keyword evidence="6 8" id="KW-1133">Transmembrane helix</keyword>
<feature type="transmembrane region" description="Helical" evidence="8">
    <location>
        <begin position="237"/>
        <end position="255"/>
    </location>
</feature>